<keyword evidence="1" id="KW-0812">Transmembrane</keyword>
<proteinExistence type="predicted"/>
<keyword evidence="1" id="KW-0472">Membrane</keyword>
<keyword evidence="1" id="KW-1133">Transmembrane helix</keyword>
<dbReference type="RefSeq" id="WP_170125163.1">
    <property type="nucleotide sequence ID" value="NZ_QGGG01000012.1"/>
</dbReference>
<evidence type="ECO:0000313" key="3">
    <source>
        <dbReference type="Proteomes" id="UP000245396"/>
    </source>
</evidence>
<feature type="transmembrane region" description="Helical" evidence="1">
    <location>
        <begin position="20"/>
        <end position="44"/>
    </location>
</feature>
<keyword evidence="3" id="KW-1185">Reference proteome</keyword>
<reference evidence="2 3" key="1">
    <citation type="submission" date="2018-05" db="EMBL/GenBank/DDBJ databases">
        <title>Genomic Encyclopedia of Type Strains, Phase IV (KMG-IV): sequencing the most valuable type-strain genomes for metagenomic binning, comparative biology and taxonomic classification.</title>
        <authorList>
            <person name="Goeker M."/>
        </authorList>
    </citation>
    <scope>NUCLEOTIDE SEQUENCE [LARGE SCALE GENOMIC DNA]</scope>
    <source>
        <strain evidence="2 3">DSM 6986</strain>
    </source>
</reference>
<accession>A0A316BZS7</accession>
<sequence length="45" mass="4719">MSRLLRTPSPDEPATFAGTITDIIAGISITVFLIGAGLWIGVFAQ</sequence>
<dbReference type="EMBL" id="QGGG01000012">
    <property type="protein sequence ID" value="PWJ80586.1"/>
    <property type="molecule type" value="Genomic_DNA"/>
</dbReference>
<comment type="caution">
    <text evidence="2">The sequence shown here is derived from an EMBL/GenBank/DDBJ whole genome shotgun (WGS) entry which is preliminary data.</text>
</comment>
<dbReference type="Proteomes" id="UP000245396">
    <property type="component" value="Unassembled WGS sequence"/>
</dbReference>
<name>A0A316BZS7_PSESE</name>
<organism evidence="2 3">
    <name type="scientific">Pseudaminobacter salicylatoxidans</name>
    <dbReference type="NCBI Taxonomy" id="93369"/>
    <lineage>
        <taxon>Bacteria</taxon>
        <taxon>Pseudomonadati</taxon>
        <taxon>Pseudomonadota</taxon>
        <taxon>Alphaproteobacteria</taxon>
        <taxon>Hyphomicrobiales</taxon>
        <taxon>Phyllobacteriaceae</taxon>
        <taxon>Pseudaminobacter</taxon>
    </lineage>
</organism>
<dbReference type="AlphaFoldDB" id="A0A316BZS7"/>
<protein>
    <submittedName>
        <fullName evidence="2">Uncharacterized protein</fullName>
    </submittedName>
</protein>
<evidence type="ECO:0000313" key="2">
    <source>
        <dbReference type="EMBL" id="PWJ80586.1"/>
    </source>
</evidence>
<gene>
    <name evidence="2" type="ORF">C7441_112128</name>
</gene>
<evidence type="ECO:0000256" key="1">
    <source>
        <dbReference type="SAM" id="Phobius"/>
    </source>
</evidence>